<evidence type="ECO:0000259" key="2">
    <source>
        <dbReference type="Pfam" id="PF11575"/>
    </source>
</evidence>
<dbReference type="PRINTS" id="PR01714">
    <property type="entry name" value="2FE2SRDCTASE"/>
</dbReference>
<dbReference type="InterPro" id="IPR022770">
    <property type="entry name" value="IucA/IucC-like_C"/>
</dbReference>
<dbReference type="Pfam" id="PF06276">
    <property type="entry name" value="FhuF"/>
    <property type="match status" value="1"/>
</dbReference>
<name>A0ABT5ZG17_9ACTN</name>
<dbReference type="EMBL" id="JARJBC010000003">
    <property type="protein sequence ID" value="MDF3288764.1"/>
    <property type="molecule type" value="Genomic_DNA"/>
</dbReference>
<gene>
    <name evidence="3" type="ORF">P3G67_05860</name>
</gene>
<dbReference type="InterPro" id="IPR024726">
    <property type="entry name" value="FhuF_C"/>
</dbReference>
<reference evidence="3 4" key="1">
    <citation type="submission" date="2023-03" db="EMBL/GenBank/DDBJ databases">
        <title>Draft genome sequence of Streptomyces sp. RB6PN23 isolated from peat swamp forest in Thailand.</title>
        <authorList>
            <person name="Klaysubun C."/>
            <person name="Duangmal K."/>
        </authorList>
    </citation>
    <scope>NUCLEOTIDE SEQUENCE [LARGE SCALE GENOMIC DNA]</scope>
    <source>
        <strain evidence="3 4">RB6PN23</strain>
    </source>
</reference>
<feature type="domain" description="Aerobactin siderophore biosynthesis IucA/IucC-like C-terminal" evidence="1">
    <location>
        <begin position="129"/>
        <end position="207"/>
    </location>
</feature>
<keyword evidence="4" id="KW-1185">Reference proteome</keyword>
<sequence length="249" mass="26252">MTPTPDDDLRQVAAVGPFFGVRTGATPGGPGGEGYRPLADFYAGRGPGAPLGERLAAVAERLGTDEPRVAASLVFQGLAARLWSLALGSAALCGRIPPLTAQRLWWQPDRMAPHDLWLPDPLPSPTGGADAARRLATAVAEGHLAPLHTAIRALCPVSPRLLWGNAGSALAGSVRVLHGWCRAHGRPDQARHALDLAERVLAAPPLQGTGTLRTPPGDPDPVFSRRSCCLYYRVPGGGLCGDCVLRRRR</sequence>
<dbReference type="RefSeq" id="WP_276092510.1">
    <property type="nucleotide sequence ID" value="NZ_JARJBC010000003.1"/>
</dbReference>
<dbReference type="Pfam" id="PF11575">
    <property type="entry name" value="FhuF_C"/>
    <property type="match status" value="1"/>
</dbReference>
<evidence type="ECO:0000259" key="1">
    <source>
        <dbReference type="Pfam" id="PF06276"/>
    </source>
</evidence>
<dbReference type="Proteomes" id="UP001216579">
    <property type="component" value="Unassembled WGS sequence"/>
</dbReference>
<organism evidence="3 4">
    <name type="scientific">Streptomyces silvisoli</name>
    <dbReference type="NCBI Taxonomy" id="3034235"/>
    <lineage>
        <taxon>Bacteria</taxon>
        <taxon>Bacillati</taxon>
        <taxon>Actinomycetota</taxon>
        <taxon>Actinomycetes</taxon>
        <taxon>Kitasatosporales</taxon>
        <taxon>Streptomycetaceae</taxon>
        <taxon>Streptomyces</taxon>
    </lineage>
</organism>
<dbReference type="InterPro" id="IPR008090">
    <property type="entry name" value="Fe_iron_reduct"/>
</dbReference>
<feature type="domain" description="Ferric siderophore reductase C-terminal" evidence="2">
    <location>
        <begin position="225"/>
        <end position="245"/>
    </location>
</feature>
<protein>
    <submittedName>
        <fullName evidence="3">(2Fe-2S)-binding protein</fullName>
    </submittedName>
</protein>
<proteinExistence type="predicted"/>
<evidence type="ECO:0000313" key="4">
    <source>
        <dbReference type="Proteomes" id="UP001216579"/>
    </source>
</evidence>
<accession>A0ABT5ZG17</accession>
<comment type="caution">
    <text evidence="3">The sequence shown here is derived from an EMBL/GenBank/DDBJ whole genome shotgun (WGS) entry which is preliminary data.</text>
</comment>
<evidence type="ECO:0000313" key="3">
    <source>
        <dbReference type="EMBL" id="MDF3288764.1"/>
    </source>
</evidence>